<name>A0A3P1V278_9FUSO</name>
<sequence>MEERMSDLRFFVEKKKGFDLDAKRLEKQFREELGVNVKDLRLINCYDIFNLNDKKEDVEKIKKMILSEPVTDTITTELDLKGKKYFAVEFLPGQFDQRADSALQCIDIVSSEKQNADILTSKIIILNDELSDGELNKVKKFYINPIEMREKELSILKKEEILFNSEVIVYDNFTSLNDSEIEKMRVDLGLSMSFEDLKFIQDHFKTIGRNPTETEIKVLDTYWSDHCRHTTFETKINKVTFPNSEFGKQMEKEFNDYLKLKEDVSKKRAVSLMDMATIVAKYLKKEGKLDNLEVSEENNACSVYVDVEVEDFEGKKAIEKWLLMFKNETHNHPTEIEPFGGASTCLGGAIRDPLSGRAYVYQAIRVTGSGNPLETVEETLKGKLPQKKITTGAASGYASYGNQIGIATSLVSEIYHDGYKAKRMEVGAVVAAAPVENVVRKSPIPTDSIIIIGGKTGRDGCGGATGSSKEHNDKSLLLCGAEVQKGNAPEERKIQRLFRNPNATKLIKKCNDFGAGGVSVAIGELADGVEVNLDLVPVKYEGLNGTELAISESQERMAVIVSKEDTEKFLKYVDEENLLGTVVGYVTDKNRLTLNWKGKAIVDISRDFLNTNGVQQNIDIEVRDYKDENVFEKFKTSDSSLEKKWLHNIKKLNVVSQKGLVEMFDSSVGAGTILAPFGGKYQMSPTDVSVMKFPVLDKNTNTASAITWGFNPYISEWSTYHGAIYAVVESLAKLVAAGVDYKTARLSFQEYFEKLGKDSYKWSKPFLALLGAMKAQKDFDVAAIGGKDSMSGTFNDISVPPTLISFAVSPVNVNNVISTEFKKAKNKLYLVENKINEKDFLFNNEELKENFDFVLKNIKDKKIVSAMVIKMGGLAEALSKMSFGNRLGFEINNKDVDLFSLKPASILIETTEELPNKNAIYLGEVIDKFEGKVNGENINLKEVEATWLNKLKPIFLYELEEKIETYDIKNKISEKKIYKSSITIAKPRVVIAAFPGTNSEYDMYNRFNENGGEAKITLLRNLTQKHLIESVDEMCKDLRNSQIFVLPGGFSAGDEPDGSGKFMAAVLQNPKLMDEIKAFLDRDGLILGVCNGFQALVKSGLLPYGEIGNVHENSPTLTFNKIGRHISQIVKTKIVTNNSPWLSSFEIGETFDIPVSHGEGRFYASDEVLKQLFENGQIATQYVDFDLEATNEFRFNPNGSSFAIEGIISPDGRIFGKMGHSERYSKNTFKNIDGNKNQNLILNGIKYFK</sequence>
<evidence type="ECO:0000259" key="7">
    <source>
        <dbReference type="Pfam" id="PF02769"/>
    </source>
</evidence>
<dbReference type="SUPFAM" id="SSF52317">
    <property type="entry name" value="Class I glutamine amidotransferase-like"/>
    <property type="match status" value="1"/>
</dbReference>
<evidence type="ECO:0000256" key="2">
    <source>
        <dbReference type="ARBA" id="ARBA00022723"/>
    </source>
</evidence>
<dbReference type="Pfam" id="PF02769">
    <property type="entry name" value="AIRS_C"/>
    <property type="match status" value="1"/>
</dbReference>
<keyword evidence="1 9" id="KW-0436">Ligase</keyword>
<dbReference type="Pfam" id="PF18072">
    <property type="entry name" value="FGAR-AT_linker"/>
    <property type="match status" value="1"/>
</dbReference>
<dbReference type="Pfam" id="PF13507">
    <property type="entry name" value="GATase_5"/>
    <property type="match status" value="1"/>
</dbReference>
<accession>A0A3P1V278</accession>
<dbReference type="EMBL" id="RQYY01000002">
    <property type="protein sequence ID" value="RRD28302.1"/>
    <property type="molecule type" value="Genomic_DNA"/>
</dbReference>
<dbReference type="FunFam" id="3.40.50.880:FF:000070">
    <property type="entry name" value="Phosphoribosylformylglycinamidine synthase"/>
    <property type="match status" value="1"/>
</dbReference>
<comment type="caution">
    <text evidence="9">The sequence shown here is derived from an EMBL/GenBank/DDBJ whole genome shotgun (WGS) entry which is preliminary data.</text>
</comment>
<evidence type="ECO:0000256" key="3">
    <source>
        <dbReference type="ARBA" id="ARBA00022741"/>
    </source>
</evidence>
<dbReference type="GO" id="GO:0005524">
    <property type="term" value="F:ATP binding"/>
    <property type="evidence" value="ECO:0007669"/>
    <property type="project" value="UniProtKB-KW"/>
</dbReference>
<keyword evidence="6" id="KW-0460">Magnesium</keyword>
<dbReference type="PANTHER" id="PTHR10099">
    <property type="entry name" value="PHOSPHORIBOSYLFORMYLGLYCINAMIDINE SYNTHASE"/>
    <property type="match status" value="1"/>
</dbReference>
<dbReference type="GO" id="GO:0005737">
    <property type="term" value="C:cytoplasm"/>
    <property type="evidence" value="ECO:0007669"/>
    <property type="project" value="TreeGrafter"/>
</dbReference>
<evidence type="ECO:0000259" key="8">
    <source>
        <dbReference type="Pfam" id="PF18072"/>
    </source>
</evidence>
<evidence type="ECO:0000256" key="4">
    <source>
        <dbReference type="ARBA" id="ARBA00022755"/>
    </source>
</evidence>
<dbReference type="CDD" id="cd01740">
    <property type="entry name" value="GATase1_FGAR_AT"/>
    <property type="match status" value="1"/>
</dbReference>
<dbReference type="InterPro" id="IPR010918">
    <property type="entry name" value="PurM-like_C_dom"/>
</dbReference>
<evidence type="ECO:0000256" key="6">
    <source>
        <dbReference type="ARBA" id="ARBA00022842"/>
    </source>
</evidence>
<keyword evidence="2" id="KW-0479">Metal-binding</keyword>
<dbReference type="CDD" id="cd02203">
    <property type="entry name" value="PurL_repeat1"/>
    <property type="match status" value="1"/>
</dbReference>
<dbReference type="EC" id="6.3.5.3" evidence="9"/>
<keyword evidence="4" id="KW-0658">Purine biosynthesis</keyword>
<evidence type="ECO:0000256" key="1">
    <source>
        <dbReference type="ARBA" id="ARBA00022598"/>
    </source>
</evidence>
<reference evidence="9 10" key="1">
    <citation type="submission" date="2018-11" db="EMBL/GenBank/DDBJ databases">
        <title>Genomes From Bacteria Associated with the Canine Oral Cavity: a Test Case for Automated Genome-Based Taxonomic Assignment.</title>
        <authorList>
            <person name="Coil D.A."/>
            <person name="Jospin G."/>
            <person name="Darling A.E."/>
            <person name="Wallis C."/>
            <person name="Davis I.J."/>
            <person name="Harris S."/>
            <person name="Eisen J.A."/>
            <person name="Holcombe L.J."/>
            <person name="O'Flynn C."/>
        </authorList>
    </citation>
    <scope>NUCLEOTIDE SEQUENCE [LARGE SCALE GENOMIC DNA]</scope>
    <source>
        <strain evidence="9 10">OH4460_COT-188</strain>
    </source>
</reference>
<dbReference type="InterPro" id="IPR041609">
    <property type="entry name" value="PurL_linker"/>
</dbReference>
<dbReference type="Gene3D" id="3.40.50.880">
    <property type="match status" value="1"/>
</dbReference>
<dbReference type="PANTHER" id="PTHR10099:SF1">
    <property type="entry name" value="PHOSPHORIBOSYLFORMYLGLYCINAMIDINE SYNTHASE"/>
    <property type="match status" value="1"/>
</dbReference>
<dbReference type="InterPro" id="IPR036676">
    <property type="entry name" value="PurM-like_C_sf"/>
</dbReference>
<dbReference type="SMART" id="SM01211">
    <property type="entry name" value="GATase_5"/>
    <property type="match status" value="1"/>
</dbReference>
<proteinExistence type="predicted"/>
<evidence type="ECO:0000313" key="10">
    <source>
        <dbReference type="Proteomes" id="UP000281534"/>
    </source>
</evidence>
<dbReference type="SUPFAM" id="SSF55326">
    <property type="entry name" value="PurM N-terminal domain-like"/>
    <property type="match status" value="2"/>
</dbReference>
<feature type="domain" description="PurM-like C-terminal" evidence="7">
    <location>
        <begin position="447"/>
        <end position="597"/>
    </location>
</feature>
<keyword evidence="3" id="KW-0547">Nucleotide-binding</keyword>
<protein>
    <submittedName>
        <fullName evidence="9">Phosphoribosylformylglycinamidine synthase</fullName>
        <ecNumber evidence="9">6.3.5.3</ecNumber>
    </submittedName>
</protein>
<dbReference type="Gene3D" id="3.30.1330.10">
    <property type="entry name" value="PurM-like, N-terminal domain"/>
    <property type="match status" value="2"/>
</dbReference>
<dbReference type="GO" id="GO:0006164">
    <property type="term" value="P:purine nucleotide biosynthetic process"/>
    <property type="evidence" value="ECO:0007669"/>
    <property type="project" value="UniProtKB-KW"/>
</dbReference>
<evidence type="ECO:0000256" key="5">
    <source>
        <dbReference type="ARBA" id="ARBA00022840"/>
    </source>
</evidence>
<keyword evidence="5" id="KW-0067">ATP-binding</keyword>
<dbReference type="Proteomes" id="UP000281534">
    <property type="component" value="Unassembled WGS sequence"/>
</dbReference>
<dbReference type="FunFam" id="3.30.1330.10:FF:000013">
    <property type="entry name" value="Phosphoribosylformylglycinamidine synthase"/>
    <property type="match status" value="1"/>
</dbReference>
<evidence type="ECO:0000313" key="9">
    <source>
        <dbReference type="EMBL" id="RRD28302.1"/>
    </source>
</evidence>
<dbReference type="GO" id="GO:0004642">
    <property type="term" value="F:phosphoribosylformylglycinamidine synthase activity"/>
    <property type="evidence" value="ECO:0007669"/>
    <property type="project" value="UniProtKB-EC"/>
</dbReference>
<dbReference type="InterPro" id="IPR029062">
    <property type="entry name" value="Class_I_gatase-like"/>
</dbReference>
<dbReference type="InterPro" id="IPR036921">
    <property type="entry name" value="PurM-like_N_sf"/>
</dbReference>
<dbReference type="InterPro" id="IPR010141">
    <property type="entry name" value="FGAM_synthase"/>
</dbReference>
<dbReference type="CDD" id="cd02204">
    <property type="entry name" value="PurL_repeat2"/>
    <property type="match status" value="1"/>
</dbReference>
<dbReference type="NCBIfam" id="TIGR01857">
    <property type="entry name" value="FGAM-synthase"/>
    <property type="match status" value="1"/>
</dbReference>
<dbReference type="GO" id="GO:0046872">
    <property type="term" value="F:metal ion binding"/>
    <property type="evidence" value="ECO:0007669"/>
    <property type="project" value="UniProtKB-KW"/>
</dbReference>
<dbReference type="SUPFAM" id="SSF56042">
    <property type="entry name" value="PurM C-terminal domain-like"/>
    <property type="match status" value="2"/>
</dbReference>
<organism evidence="9 10">
    <name type="scientific">Fusobacterium canifelinum</name>
    <dbReference type="NCBI Taxonomy" id="285729"/>
    <lineage>
        <taxon>Bacteria</taxon>
        <taxon>Fusobacteriati</taxon>
        <taxon>Fusobacteriota</taxon>
        <taxon>Fusobacteriia</taxon>
        <taxon>Fusobacteriales</taxon>
        <taxon>Fusobacteriaceae</taxon>
        <taxon>Fusobacterium</taxon>
    </lineage>
</organism>
<gene>
    <name evidence="9" type="ORF">EII27_01380</name>
</gene>
<feature type="domain" description="Phosphoribosylformylglycinamidine synthase linker" evidence="8">
    <location>
        <begin position="181"/>
        <end position="229"/>
    </location>
</feature>
<dbReference type="AlphaFoldDB" id="A0A3P1V278"/>
<dbReference type="Gene3D" id="3.90.650.10">
    <property type="entry name" value="PurM-like C-terminal domain"/>
    <property type="match status" value="2"/>
</dbReference>